<dbReference type="FunFam" id="3.40.50.2020:FF:000025">
    <property type="entry name" value="Uridine monophosphate synthetase"/>
    <property type="match status" value="1"/>
</dbReference>
<keyword evidence="11" id="KW-0665">Pyrimidine biosynthesis</keyword>
<keyword evidence="10" id="KW-0210">Decarboxylase</keyword>
<name>A0A2L2Y8S9_PARTP</name>
<keyword evidence="13" id="KW-0511">Multifunctional enzyme</keyword>
<dbReference type="PANTHER" id="PTHR19278:SF9">
    <property type="entry name" value="URIDINE 5'-MONOPHOSPHATE SYNTHASE"/>
    <property type="match status" value="1"/>
</dbReference>
<feature type="binding site" evidence="15">
    <location>
        <position position="269"/>
    </location>
    <ligand>
        <name>substrate</name>
    </ligand>
</feature>
<evidence type="ECO:0000256" key="15">
    <source>
        <dbReference type="PIRSR" id="PIRSR614732-2"/>
    </source>
</evidence>
<evidence type="ECO:0000256" key="2">
    <source>
        <dbReference type="ARBA" id="ARBA00004889"/>
    </source>
</evidence>
<organism evidence="17">
    <name type="scientific">Parasteatoda tepidariorum</name>
    <name type="common">Common house spider</name>
    <name type="synonym">Achaearanea tepidariorum</name>
    <dbReference type="NCBI Taxonomy" id="114398"/>
    <lineage>
        <taxon>Eukaryota</taxon>
        <taxon>Metazoa</taxon>
        <taxon>Ecdysozoa</taxon>
        <taxon>Arthropoda</taxon>
        <taxon>Chelicerata</taxon>
        <taxon>Arachnida</taxon>
        <taxon>Araneae</taxon>
        <taxon>Araneomorphae</taxon>
        <taxon>Entelegynae</taxon>
        <taxon>Araneoidea</taxon>
        <taxon>Theridiidae</taxon>
        <taxon>Parasteatoda</taxon>
    </lineage>
</organism>
<evidence type="ECO:0000256" key="13">
    <source>
        <dbReference type="ARBA" id="ARBA00023268"/>
    </source>
</evidence>
<dbReference type="InterPro" id="IPR014732">
    <property type="entry name" value="OMPdecase"/>
</dbReference>
<dbReference type="InterPro" id="IPR029057">
    <property type="entry name" value="PRTase-like"/>
</dbReference>
<dbReference type="GO" id="GO:0004588">
    <property type="term" value="F:orotate phosphoribosyltransferase activity"/>
    <property type="evidence" value="ECO:0007669"/>
    <property type="project" value="UniProtKB-EC"/>
</dbReference>
<dbReference type="InterPro" id="IPR023031">
    <property type="entry name" value="OPRT"/>
</dbReference>
<feature type="binding site" evidence="15">
    <location>
        <position position="418"/>
    </location>
    <ligand>
        <name>substrate</name>
    </ligand>
</feature>
<dbReference type="EMBL" id="IAAA01015040">
    <property type="protein sequence ID" value="LAA04417.1"/>
    <property type="molecule type" value="mRNA"/>
</dbReference>
<dbReference type="OrthoDB" id="10263753at2759"/>
<keyword evidence="9" id="KW-0808">Transferase</keyword>
<accession>A0A2L2Y8S9</accession>
<dbReference type="GO" id="GO:0006207">
    <property type="term" value="P:'de novo' pyrimidine nucleobase biosynthetic process"/>
    <property type="evidence" value="ECO:0007669"/>
    <property type="project" value="InterPro"/>
</dbReference>
<feature type="binding site" evidence="15">
    <location>
        <position position="360"/>
    </location>
    <ligand>
        <name>substrate</name>
    </ligand>
</feature>
<comment type="pathway">
    <text evidence="1">Pyrimidine metabolism; UMP biosynthesis via de novo pathway; UMP from orotate: step 2/2.</text>
</comment>
<dbReference type="RefSeq" id="XP_015904302.1">
    <property type="nucleotide sequence ID" value="XM_016048816.4"/>
</dbReference>
<evidence type="ECO:0000256" key="12">
    <source>
        <dbReference type="ARBA" id="ARBA00023239"/>
    </source>
</evidence>
<evidence type="ECO:0000256" key="9">
    <source>
        <dbReference type="ARBA" id="ARBA00022679"/>
    </source>
</evidence>
<dbReference type="InterPro" id="IPR001754">
    <property type="entry name" value="OMPdeCOase_dom"/>
</dbReference>
<dbReference type="PROSITE" id="PS00156">
    <property type="entry name" value="OMPDECASE"/>
    <property type="match status" value="1"/>
</dbReference>
<dbReference type="InterPro" id="IPR000836">
    <property type="entry name" value="PRTase_dom"/>
</dbReference>
<feature type="binding site" evidence="15">
    <location>
        <position position="437"/>
    </location>
    <ligand>
        <name>substrate</name>
    </ligand>
</feature>
<evidence type="ECO:0000256" key="11">
    <source>
        <dbReference type="ARBA" id="ARBA00022975"/>
    </source>
</evidence>
<dbReference type="EC" id="2.4.2.10" evidence="5"/>
<dbReference type="UniPathway" id="UPA00070">
    <property type="reaction ID" value="UER00119"/>
</dbReference>
<feature type="binding site" evidence="15">
    <location>
        <position position="438"/>
    </location>
    <ligand>
        <name>substrate</name>
    </ligand>
</feature>
<dbReference type="GO" id="GO:0004590">
    <property type="term" value="F:orotidine-5'-phosphate decarboxylase activity"/>
    <property type="evidence" value="ECO:0007669"/>
    <property type="project" value="UniProtKB-EC"/>
</dbReference>
<evidence type="ECO:0000256" key="4">
    <source>
        <dbReference type="ARBA" id="ARBA00009769"/>
    </source>
</evidence>
<feature type="active site" description="For OMPdecase activity" evidence="14">
    <location>
        <position position="305"/>
    </location>
</feature>
<evidence type="ECO:0000256" key="1">
    <source>
        <dbReference type="ARBA" id="ARBA00004861"/>
    </source>
</evidence>
<evidence type="ECO:0000256" key="8">
    <source>
        <dbReference type="ARBA" id="ARBA00022676"/>
    </source>
</evidence>
<dbReference type="EC" id="4.1.1.23" evidence="6"/>
<keyword evidence="8" id="KW-0328">Glycosyltransferase</keyword>
<dbReference type="Gene3D" id="3.40.50.2020">
    <property type="match status" value="1"/>
</dbReference>
<dbReference type="SUPFAM" id="SSF51366">
    <property type="entry name" value="Ribulose-phoshate binding barrel"/>
    <property type="match status" value="1"/>
</dbReference>
<dbReference type="NCBIfam" id="TIGR00336">
    <property type="entry name" value="pyrE"/>
    <property type="match status" value="1"/>
</dbReference>
<dbReference type="SMART" id="SM00934">
    <property type="entry name" value="OMPdecase"/>
    <property type="match status" value="1"/>
</dbReference>
<feature type="domain" description="Orotidine 5'-phosphate decarboxylase" evidence="16">
    <location>
        <begin position="241"/>
        <end position="453"/>
    </location>
</feature>
<evidence type="ECO:0000256" key="3">
    <source>
        <dbReference type="ARBA" id="ARBA00006221"/>
    </source>
</evidence>
<dbReference type="SUPFAM" id="SSF53271">
    <property type="entry name" value="PRTase-like"/>
    <property type="match status" value="1"/>
</dbReference>
<evidence type="ECO:0000313" key="17">
    <source>
        <dbReference type="EMBL" id="LAA04417.1"/>
    </source>
</evidence>
<comment type="pathway">
    <text evidence="2">Pyrimidine metabolism; UMP biosynthesis via de novo pathway; UMP from orotate: step 1/2.</text>
</comment>
<proteinExistence type="evidence at transcript level"/>
<evidence type="ECO:0000256" key="7">
    <source>
        <dbReference type="ARBA" id="ARBA00015047"/>
    </source>
</evidence>
<comment type="similarity">
    <text evidence="4">In the C-terminal section; belongs to the OMP decarboxylase family.</text>
</comment>
<dbReference type="InterPro" id="IPR004467">
    <property type="entry name" value="Or_phspho_trans_dom"/>
</dbReference>
<evidence type="ECO:0000259" key="16">
    <source>
        <dbReference type="SMART" id="SM00934"/>
    </source>
</evidence>
<dbReference type="HAMAP" id="MF_01208">
    <property type="entry name" value="PyrE"/>
    <property type="match status" value="1"/>
</dbReference>
<evidence type="ECO:0000256" key="5">
    <source>
        <dbReference type="ARBA" id="ARBA00011971"/>
    </source>
</evidence>
<dbReference type="Pfam" id="PF00215">
    <property type="entry name" value="OMPdecase"/>
    <property type="match status" value="1"/>
</dbReference>
<evidence type="ECO:0000256" key="10">
    <source>
        <dbReference type="ARBA" id="ARBA00022793"/>
    </source>
</evidence>
<dbReference type="GeneID" id="107436971"/>
<comment type="similarity">
    <text evidence="3">In the N-terminal section; belongs to the purine/pyrimidine phosphoribosyltransferase family.</text>
</comment>
<dbReference type="CDD" id="cd06223">
    <property type="entry name" value="PRTases_typeI"/>
    <property type="match status" value="1"/>
</dbReference>
<evidence type="ECO:0000256" key="6">
    <source>
        <dbReference type="ARBA" id="ARBA00012321"/>
    </source>
</evidence>
<feature type="active site" description="For OMPdecase activity" evidence="14">
    <location>
        <position position="302"/>
    </location>
</feature>
<dbReference type="InterPro" id="IPR013785">
    <property type="entry name" value="Aldolase_TIM"/>
</dbReference>
<dbReference type="AlphaFoldDB" id="A0A2L2Y8S9"/>
<dbReference type="OMA" id="SAKHVCG"/>
<dbReference type="InterPro" id="IPR011060">
    <property type="entry name" value="RibuloseP-bd_barrel"/>
</dbReference>
<dbReference type="PANTHER" id="PTHR19278">
    <property type="entry name" value="OROTATE PHOSPHORIBOSYLTRANSFERASE"/>
    <property type="match status" value="1"/>
</dbReference>
<dbReference type="Pfam" id="PF00156">
    <property type="entry name" value="Pribosyltran"/>
    <property type="match status" value="1"/>
</dbReference>
<dbReference type="GO" id="GO:0044205">
    <property type="term" value="P:'de novo' UMP biosynthetic process"/>
    <property type="evidence" value="ECO:0007669"/>
    <property type="project" value="UniProtKB-UniPathway"/>
</dbReference>
<dbReference type="InterPro" id="IPR018089">
    <property type="entry name" value="OMPdecase_AS"/>
</dbReference>
<keyword evidence="12" id="KW-0456">Lyase</keyword>
<feature type="binding site" evidence="15">
    <location>
        <position position="247"/>
    </location>
    <ligand>
        <name>substrate</name>
    </ligand>
</feature>
<dbReference type="CDD" id="cd04725">
    <property type="entry name" value="OMP_decarboxylase_like"/>
    <property type="match status" value="1"/>
</dbReference>
<evidence type="ECO:0000256" key="14">
    <source>
        <dbReference type="PIRSR" id="PIRSR614732-1"/>
    </source>
</evidence>
<dbReference type="Gene3D" id="3.20.20.70">
    <property type="entry name" value="Aldolase class I"/>
    <property type="match status" value="1"/>
</dbReference>
<dbReference type="NCBIfam" id="TIGR01740">
    <property type="entry name" value="pyrF"/>
    <property type="match status" value="1"/>
</dbReference>
<feature type="active site" description="For OMPdecase activity" evidence="14">
    <location>
        <position position="300"/>
    </location>
</feature>
<sequence>MAKNMELLTELLKINVFKLGEFTLKSGVPSPIYIDLRAIITFPDIVKKIVEDIRVKQNESNIQMDVICGVPYTALPIASVFSVLYSTSMIMKRKEAKNYGTKKMVEGIFTKGMKCLIIEDIVSSGSSIVETVEVLRKEGLIVTDCIAILNRMQGGKENLANNGITLHSLYNINDLFKRYCEINEVDKTLVKNVTNYLKSNSYIPMKVIPSDITKPFQERASLCKQPVLKRLFNIIKEKESNLCVSVDVVHSKHLLEITEKVGPHICMLKTHIDVLNDFTPDVANSLESLSRKFNFLIMEDRKFADIGNTVMHQYSDGLYNISQWADIVTVHGIPGSGIIEALKLSSKGQERACILIAEMSSKGALTDESYRNKVIEMAKEHLDFVIGFVCQQKLLGDDNIIHMTPGVNISAEGDTLGQQYKSPESVISNGTDVIIVGRGICNAEDIVYEAVQYKTRGYSAYLKKCQV</sequence>
<reference evidence="17" key="1">
    <citation type="journal article" date="2016" name="Mol. Ecol. Resour.">
        <title>Evaluation of the impact of RNA preservation methods of spiders for de novo transcriptome assembly.</title>
        <authorList>
            <person name="Kono N."/>
            <person name="Nakamura H."/>
            <person name="Ito Y."/>
            <person name="Tomita M."/>
            <person name="Arakawa K."/>
        </authorList>
    </citation>
    <scope>NUCLEOTIDE SEQUENCE</scope>
    <source>
        <tissue evidence="17">Whole body</tissue>
    </source>
</reference>
<dbReference type="FunFam" id="3.20.20.70:FF:000114">
    <property type="entry name" value="Decarboxylase,orotidine phosphate"/>
    <property type="match status" value="1"/>
</dbReference>
<dbReference type="KEGG" id="ptep:107436971"/>
<protein>
    <recommendedName>
        <fullName evidence="7">Uridine 5'-monophosphate synthase</fullName>
        <ecNumber evidence="5">2.4.2.10</ecNumber>
        <ecNumber evidence="6">4.1.1.23</ecNumber>
    </recommendedName>
</protein>